<dbReference type="AlphaFoldDB" id="G9JKB8"/>
<protein>
    <submittedName>
        <fullName evidence="3">HMP1</fullName>
    </submittedName>
</protein>
<name>G9JKB8_9BACT</name>
<reference evidence="3" key="1">
    <citation type="journal article" date="2011" name="Science">
        <title>A cultured greigite-producing magnetotactic bacterium in a novel group of sulfate-reducing bacteria.</title>
        <authorList>
            <person name="Lefevre C.T."/>
            <person name="Menguy N."/>
            <person name="Abreu F."/>
            <person name="Lins U."/>
            <person name="Posfai M."/>
            <person name="Prozorov T."/>
            <person name="Pignol D."/>
            <person name="Frankel R.B."/>
            <person name="Bazylinski D.A."/>
        </authorList>
    </citation>
    <scope>NUCLEOTIDE SEQUENCE</scope>
    <source>
        <strain evidence="3">BW-1</strain>
    </source>
</reference>
<evidence type="ECO:0000256" key="1">
    <source>
        <dbReference type="SAM" id="MobiDB-lite"/>
    </source>
</evidence>
<keyword evidence="2" id="KW-0812">Transmembrane</keyword>
<proteinExistence type="predicted"/>
<feature type="transmembrane region" description="Helical" evidence="2">
    <location>
        <begin position="45"/>
        <end position="67"/>
    </location>
</feature>
<dbReference type="EMBL" id="JN845571">
    <property type="protein sequence ID" value="AEX00096.1"/>
    <property type="molecule type" value="Genomic_DNA"/>
</dbReference>
<evidence type="ECO:0000313" key="3">
    <source>
        <dbReference type="EMBL" id="AEX00096.1"/>
    </source>
</evidence>
<evidence type="ECO:0000256" key="2">
    <source>
        <dbReference type="SAM" id="Phobius"/>
    </source>
</evidence>
<sequence>MSAVMITRQQHVHSQGLWSLNGNWMKTKICMLPINKMALKRIKKAAFKVAVILILSGLLSLIDLPLITKKRPGLARTAGRAVYYDPTIKDIITNDCGRCHSGPSRNLMDYDNLKAYAESGMLAAMVQGSMSRFAGGDQGTILEWINAGTPEKPAANQGNVQNNGNTNNNTSKNGVNTAINANFFNGLHHLGGGKGGGGGATQPYVPDVPVNGITYENTIQYVLAKDCLRCHSGHFRNLTTYDNVSIYVKNGLLKTLVQRGGAMHRFALRDSRWIVAWIENGAPRK</sequence>
<organism evidence="3">
    <name type="scientific">Desulfamplus magnetovallimortis BW-1</name>
    <dbReference type="NCBI Taxonomy" id="1073250"/>
    <lineage>
        <taxon>Bacteria</taxon>
        <taxon>Pseudomonadati</taxon>
        <taxon>Thermodesulfobacteriota</taxon>
        <taxon>Desulfobacteria</taxon>
        <taxon>Desulfobacterales</taxon>
        <taxon>Desulfobacteraceae</taxon>
        <taxon>Desulfamplus</taxon>
    </lineage>
</organism>
<keyword evidence="2" id="KW-1133">Transmembrane helix</keyword>
<accession>G9JKB8</accession>
<keyword evidence="2" id="KW-0472">Membrane</keyword>
<feature type="region of interest" description="Disordered" evidence="1">
    <location>
        <begin position="152"/>
        <end position="172"/>
    </location>
</feature>
<feature type="compositionally biased region" description="Low complexity" evidence="1">
    <location>
        <begin position="156"/>
        <end position="172"/>
    </location>
</feature>